<dbReference type="VEuPathDB" id="GiardiaDB:SS50377_25062"/>
<gene>
    <name evidence="2" type="ORF">SS50377_17283</name>
    <name evidence="3" type="ORF">SS50377_25062</name>
</gene>
<evidence type="ECO:0000313" key="3">
    <source>
        <dbReference type="EMBL" id="KAH0572947.1"/>
    </source>
</evidence>
<dbReference type="SUPFAM" id="SSF52833">
    <property type="entry name" value="Thioredoxin-like"/>
    <property type="match status" value="1"/>
</dbReference>
<dbReference type="EMBL" id="KI546146">
    <property type="protein sequence ID" value="EST43124.1"/>
    <property type="molecule type" value="Genomic_DNA"/>
</dbReference>
<dbReference type="InterPro" id="IPR036249">
    <property type="entry name" value="Thioredoxin-like_sf"/>
</dbReference>
<evidence type="ECO:0000313" key="4">
    <source>
        <dbReference type="Proteomes" id="UP000018208"/>
    </source>
</evidence>
<keyword evidence="4" id="KW-1185">Reference proteome</keyword>
<dbReference type="CDD" id="cd02966">
    <property type="entry name" value="TlpA_like_family"/>
    <property type="match status" value="1"/>
</dbReference>
<dbReference type="PROSITE" id="PS00194">
    <property type="entry name" value="THIOREDOXIN_1"/>
    <property type="match status" value="1"/>
</dbReference>
<name>V6LQU5_9EUKA</name>
<dbReference type="InterPro" id="IPR013766">
    <property type="entry name" value="Thioredoxin_domain"/>
</dbReference>
<dbReference type="Gene3D" id="3.40.30.10">
    <property type="entry name" value="Glutaredoxin"/>
    <property type="match status" value="1"/>
</dbReference>
<dbReference type="PANTHER" id="PTHR42852:SF18">
    <property type="entry name" value="CHROMOSOME UNDETERMINED SCAFFOLD_47, WHOLE GENOME SHOTGUN SEQUENCE"/>
    <property type="match status" value="1"/>
</dbReference>
<dbReference type="InterPro" id="IPR000866">
    <property type="entry name" value="AhpC/TSA"/>
</dbReference>
<dbReference type="GO" id="GO:0016209">
    <property type="term" value="F:antioxidant activity"/>
    <property type="evidence" value="ECO:0007669"/>
    <property type="project" value="InterPro"/>
</dbReference>
<evidence type="ECO:0000313" key="2">
    <source>
        <dbReference type="EMBL" id="EST43124.1"/>
    </source>
</evidence>
<dbReference type="PANTHER" id="PTHR42852">
    <property type="entry name" value="THIOL:DISULFIDE INTERCHANGE PROTEIN DSBE"/>
    <property type="match status" value="1"/>
</dbReference>
<organism evidence="2">
    <name type="scientific">Spironucleus salmonicida</name>
    <dbReference type="NCBI Taxonomy" id="348837"/>
    <lineage>
        <taxon>Eukaryota</taxon>
        <taxon>Metamonada</taxon>
        <taxon>Diplomonadida</taxon>
        <taxon>Hexamitidae</taxon>
        <taxon>Hexamitinae</taxon>
        <taxon>Spironucleus</taxon>
    </lineage>
</organism>
<reference evidence="2 3" key="1">
    <citation type="journal article" date="2014" name="PLoS Genet.">
        <title>The Genome of Spironucleus salmonicida Highlights a Fish Pathogen Adapted to Fluctuating Environments.</title>
        <authorList>
            <person name="Xu F."/>
            <person name="Jerlstrom-Hultqvist J."/>
            <person name="Einarsson E."/>
            <person name="Astvaldsson A."/>
            <person name="Svard S.G."/>
            <person name="Andersson J.O."/>
        </authorList>
    </citation>
    <scope>NUCLEOTIDE SEQUENCE</scope>
    <source>
        <strain evidence="3">ATCC 50377</strain>
    </source>
</reference>
<sequence>MDAIIAKLDFVTVVSEKESKPVMLECFATWCPPCRAQIPHLAELTKKFPNVYIVSVSQEDKAKVESMASKMKPMKEYNLAVDPSGQVQTFMESNGVQGIPHAFVFDKAGTLIYSGHPGGPECEEALAKIN</sequence>
<dbReference type="GO" id="GO:0016491">
    <property type="term" value="F:oxidoreductase activity"/>
    <property type="evidence" value="ECO:0007669"/>
    <property type="project" value="InterPro"/>
</dbReference>
<accession>V6LQU5</accession>
<dbReference type="Proteomes" id="UP000018208">
    <property type="component" value="Unassembled WGS sequence"/>
</dbReference>
<dbReference type="OrthoDB" id="2121326at2759"/>
<reference evidence="3" key="2">
    <citation type="submission" date="2020-12" db="EMBL/GenBank/DDBJ databases">
        <title>New Spironucleus salmonicida genome in near-complete chromosomes.</title>
        <authorList>
            <person name="Xu F."/>
            <person name="Kurt Z."/>
            <person name="Jimenez-Gonzalez A."/>
            <person name="Astvaldsson A."/>
            <person name="Andersson J.O."/>
            <person name="Svard S.G."/>
        </authorList>
    </citation>
    <scope>NUCLEOTIDE SEQUENCE</scope>
    <source>
        <strain evidence="3">ATCC 50377</strain>
    </source>
</reference>
<dbReference type="EMBL" id="AUWU02000005">
    <property type="protein sequence ID" value="KAH0572947.1"/>
    <property type="molecule type" value="Genomic_DNA"/>
</dbReference>
<dbReference type="InterPro" id="IPR050553">
    <property type="entry name" value="Thioredoxin_ResA/DsbE_sf"/>
</dbReference>
<evidence type="ECO:0000259" key="1">
    <source>
        <dbReference type="PROSITE" id="PS51352"/>
    </source>
</evidence>
<feature type="domain" description="Thioredoxin" evidence="1">
    <location>
        <begin position="1"/>
        <end position="130"/>
    </location>
</feature>
<protein>
    <submittedName>
        <fullName evidence="3">FixW protein</fullName>
    </submittedName>
    <submittedName>
        <fullName evidence="2">Redoxin domain protein</fullName>
    </submittedName>
</protein>
<proteinExistence type="predicted"/>
<dbReference type="InterPro" id="IPR017937">
    <property type="entry name" value="Thioredoxin_CS"/>
</dbReference>
<dbReference type="PROSITE" id="PS51352">
    <property type="entry name" value="THIOREDOXIN_2"/>
    <property type="match status" value="1"/>
</dbReference>
<dbReference type="Pfam" id="PF00578">
    <property type="entry name" value="AhpC-TSA"/>
    <property type="match status" value="1"/>
</dbReference>
<dbReference type="AlphaFoldDB" id="V6LQU5"/>